<evidence type="ECO:0000313" key="2">
    <source>
        <dbReference type="Proteomes" id="UP000202420"/>
    </source>
</evidence>
<evidence type="ECO:0000313" key="1">
    <source>
        <dbReference type="EMBL" id="ABT16420.1"/>
    </source>
</evidence>
<dbReference type="OrthoDB" id="25695at10239"/>
<dbReference type="GeneID" id="5470935"/>
<sequence length="102" mass="11652">MFKFLSLPRVQQIQMPRKSEKVQKPVNSKPPVVVAPQPLEQKIVWDREITEFEVRVIFSTSVLAFSMAMLATKKGDPSVYMPLVTSVIGYWTPSPTRDTKDK</sequence>
<protein>
    <submittedName>
        <fullName evidence="1">Uncharacterized protein Z286L</fullName>
    </submittedName>
</protein>
<name>A7K8P6_9PHYC</name>
<keyword evidence="2" id="KW-1185">Reference proteome</keyword>
<organism evidence="1 2">
    <name type="scientific">Chlorovirus heliozoae</name>
    <dbReference type="NCBI Taxonomy" id="322019"/>
    <lineage>
        <taxon>Viruses</taxon>
        <taxon>Varidnaviria</taxon>
        <taxon>Bamfordvirae</taxon>
        <taxon>Nucleocytoviricota</taxon>
        <taxon>Megaviricetes</taxon>
        <taxon>Algavirales</taxon>
        <taxon>Phycodnaviridae</taxon>
        <taxon>Chlorovirus</taxon>
    </lineage>
</organism>
<gene>
    <name evidence="1" type="primary">Z286L</name>
    <name evidence="1" type="ORF">ATCV1_Z286L</name>
</gene>
<accession>A7K8P6</accession>
<proteinExistence type="predicted"/>
<dbReference type="KEGG" id="vg:5470935"/>
<dbReference type="EMBL" id="EF101928">
    <property type="protein sequence ID" value="ABT16420.1"/>
    <property type="molecule type" value="Genomic_DNA"/>
</dbReference>
<reference evidence="1 2" key="1">
    <citation type="submission" date="2006-09" db="EMBL/GenBank/DDBJ databases">
        <title>Sequence and annotation of the 288-kb ATCV-1 virus that infects an endosymbiotic Chlorella strain of the heliozoon Acanthocystis turfacea.</title>
        <authorList>
            <person name="Fitzgerald L.A."/>
            <person name="Graves M.V."/>
            <person name="Li X."/>
            <person name="Pfitzner A.J.P."/>
            <person name="Hartigan J."/>
            <person name="Van Etten J.L."/>
        </authorList>
    </citation>
    <scope>NUCLEOTIDE SEQUENCE [LARGE SCALE GENOMIC DNA]</scope>
    <source>
        <strain evidence="1 2">ATCV-1</strain>
    </source>
</reference>
<dbReference type="RefSeq" id="YP_001426767.1">
    <property type="nucleotide sequence ID" value="NC_008724.1"/>
</dbReference>
<dbReference type="Proteomes" id="UP000202420">
    <property type="component" value="Segment"/>
</dbReference>